<dbReference type="FunFam" id="3.40.50.720:FF:000084">
    <property type="entry name" value="Short-chain dehydrogenase reductase"/>
    <property type="match status" value="1"/>
</dbReference>
<dbReference type="NCBIfam" id="NF005559">
    <property type="entry name" value="PRK07231.1"/>
    <property type="match status" value="1"/>
</dbReference>
<dbReference type="Proteomes" id="UP000314223">
    <property type="component" value="Unassembled WGS sequence"/>
</dbReference>
<dbReference type="InterPro" id="IPR020904">
    <property type="entry name" value="Sc_DH/Rdtase_CS"/>
</dbReference>
<keyword evidence="2" id="KW-0560">Oxidoreductase</keyword>
<reference evidence="3 4" key="1">
    <citation type="submission" date="2019-06" db="EMBL/GenBank/DDBJ databases">
        <authorList>
            <person name="Mardanova A.M."/>
            <person name="Pudova D.S."/>
            <person name="Shagimardanova E.I."/>
            <person name="Gogoleva N.E."/>
            <person name="Lutfullin M.T."/>
            <person name="Hadieva G.F."/>
            <person name="Sharipova M.R."/>
        </authorList>
    </citation>
    <scope>NUCLEOTIDE SEQUENCE [LARGE SCALE GENOMIC DNA]</scope>
    <source>
        <strain evidence="3 4">MG-1</strain>
    </source>
</reference>
<dbReference type="PRINTS" id="PR00080">
    <property type="entry name" value="SDRFAMILY"/>
</dbReference>
<evidence type="ECO:0000256" key="2">
    <source>
        <dbReference type="ARBA" id="ARBA00023002"/>
    </source>
</evidence>
<dbReference type="InterPro" id="IPR002347">
    <property type="entry name" value="SDR_fam"/>
</dbReference>
<comment type="caution">
    <text evidence="3">The sequence shown here is derived from an EMBL/GenBank/DDBJ whole genome shotgun (WGS) entry which is preliminary data.</text>
</comment>
<evidence type="ECO:0000313" key="3">
    <source>
        <dbReference type="EMBL" id="TNM51632.1"/>
    </source>
</evidence>
<protein>
    <submittedName>
        <fullName evidence="3">SDR family oxidoreductase</fullName>
    </submittedName>
</protein>
<dbReference type="EMBL" id="VDMQ01000018">
    <property type="protein sequence ID" value="TNM51632.1"/>
    <property type="molecule type" value="Genomic_DNA"/>
</dbReference>
<dbReference type="InterPro" id="IPR036291">
    <property type="entry name" value="NAD(P)-bd_dom_sf"/>
</dbReference>
<name>A0A5C4WUJ3_9MICO</name>
<dbReference type="PANTHER" id="PTHR43943">
    <property type="entry name" value="DEHYDROGENASE/REDUCTASE (SDR FAMILY) MEMBER 4"/>
    <property type="match status" value="1"/>
</dbReference>
<dbReference type="SUPFAM" id="SSF51735">
    <property type="entry name" value="NAD(P)-binding Rossmann-fold domains"/>
    <property type="match status" value="1"/>
</dbReference>
<dbReference type="PANTHER" id="PTHR43943:SF2">
    <property type="entry name" value="DEHYDROGENASE_REDUCTASE 4"/>
    <property type="match status" value="1"/>
</dbReference>
<accession>A0A5C4WUJ3</accession>
<organism evidence="3 4">
    <name type="scientific">Brevibacterium sediminis</name>
    <dbReference type="NCBI Taxonomy" id="1857024"/>
    <lineage>
        <taxon>Bacteria</taxon>
        <taxon>Bacillati</taxon>
        <taxon>Actinomycetota</taxon>
        <taxon>Actinomycetes</taxon>
        <taxon>Micrococcales</taxon>
        <taxon>Brevibacteriaceae</taxon>
        <taxon>Brevibacterium</taxon>
    </lineage>
</organism>
<dbReference type="AlphaFoldDB" id="A0A5C4WUJ3"/>
<dbReference type="RefSeq" id="WP_139470397.1">
    <property type="nucleotide sequence ID" value="NZ_VDMQ01000018.1"/>
</dbReference>
<dbReference type="PRINTS" id="PR00081">
    <property type="entry name" value="GDHRDH"/>
</dbReference>
<proteinExistence type="inferred from homology"/>
<gene>
    <name evidence="3" type="ORF">FHQ09_18110</name>
</gene>
<evidence type="ECO:0000313" key="4">
    <source>
        <dbReference type="Proteomes" id="UP000314223"/>
    </source>
</evidence>
<dbReference type="PROSITE" id="PS00061">
    <property type="entry name" value="ADH_SHORT"/>
    <property type="match status" value="1"/>
</dbReference>
<comment type="similarity">
    <text evidence="1">Belongs to the short-chain dehydrogenases/reductases (SDR) family.</text>
</comment>
<dbReference type="Gene3D" id="3.40.50.720">
    <property type="entry name" value="NAD(P)-binding Rossmann-like Domain"/>
    <property type="match status" value="1"/>
</dbReference>
<dbReference type="GO" id="GO:0016491">
    <property type="term" value="F:oxidoreductase activity"/>
    <property type="evidence" value="ECO:0007669"/>
    <property type="project" value="UniProtKB-KW"/>
</dbReference>
<evidence type="ECO:0000256" key="1">
    <source>
        <dbReference type="ARBA" id="ARBA00006484"/>
    </source>
</evidence>
<sequence length="272" mass="28066">MSDSTSATQSAATSAAPQSGRRFEGQVAVITGASRGIGLGIARRLNAEGATVVLTARKPEALNEAVAEFPEGTALAIAGKADDPAHRAEVFDTVAEKFGRLDVLVANAGINPVYGPLVDMELDAARKIFDVNVLGTLAWVQDAVHHEGLNFRENKGRVVTLSSVAGQIPSEGIGFYGISKAAVSHLTKTLAVELGPDIRVNAVAPAVVKTKFATALYEGREEEVASAYPVKRLGTPEDIAGAVAYLASDDADWITAQVLTADGGVVTAGGSA</sequence>
<dbReference type="Pfam" id="PF13561">
    <property type="entry name" value="adh_short_C2"/>
    <property type="match status" value="1"/>
</dbReference>
<dbReference type="CDD" id="cd05233">
    <property type="entry name" value="SDR_c"/>
    <property type="match status" value="1"/>
</dbReference>